<reference evidence="3" key="2">
    <citation type="submission" date="2014-02" db="EMBL/GenBank/DDBJ databases">
        <title>Draft Genome Sequence of extremely halophilic bacteria Halorhodospira halochloris.</title>
        <authorList>
            <person name="Singh K.S."/>
        </authorList>
    </citation>
    <scope>NUCLEOTIDE SEQUENCE [LARGE SCALE GENOMIC DNA]</scope>
    <source>
        <strain evidence="3">A</strain>
    </source>
</reference>
<dbReference type="Proteomes" id="UP000019442">
    <property type="component" value="Chromosome"/>
</dbReference>
<proteinExistence type="predicted"/>
<organism evidence="2 3">
    <name type="scientific">Ectothiorhodospira haloalkaliphila</name>
    <dbReference type="NCBI Taxonomy" id="421628"/>
    <lineage>
        <taxon>Bacteria</taxon>
        <taxon>Pseudomonadati</taxon>
        <taxon>Pseudomonadota</taxon>
        <taxon>Gammaproteobacteria</taxon>
        <taxon>Chromatiales</taxon>
        <taxon>Ectothiorhodospiraceae</taxon>
        <taxon>Ectothiorhodospira</taxon>
    </lineage>
</organism>
<dbReference type="GO" id="GO:0006313">
    <property type="term" value="P:DNA transposition"/>
    <property type="evidence" value="ECO:0007669"/>
    <property type="project" value="InterPro"/>
</dbReference>
<dbReference type="Gene3D" id="3.30.70.1290">
    <property type="entry name" value="Transposase IS200-like"/>
    <property type="match status" value="1"/>
</dbReference>
<name>W8KMX2_9GAMM</name>
<evidence type="ECO:0000313" key="3">
    <source>
        <dbReference type="Proteomes" id="UP000019442"/>
    </source>
</evidence>
<dbReference type="SUPFAM" id="SSF143422">
    <property type="entry name" value="Transposase IS200-like"/>
    <property type="match status" value="1"/>
</dbReference>
<dbReference type="RefSeq" id="WP_025280715.1">
    <property type="nucleotide sequence ID" value="NZ_CP007268.1"/>
</dbReference>
<dbReference type="KEGG" id="hhc:M911_03305"/>
<dbReference type="GO" id="GO:0043565">
    <property type="term" value="F:sequence-specific DNA binding"/>
    <property type="evidence" value="ECO:0007669"/>
    <property type="project" value="TreeGrafter"/>
</dbReference>
<evidence type="ECO:0000313" key="2">
    <source>
        <dbReference type="EMBL" id="AHK78362.1"/>
    </source>
</evidence>
<dbReference type="PANTHER" id="PTHR36966">
    <property type="entry name" value="REP-ASSOCIATED TYROSINE TRANSPOSASE"/>
    <property type="match status" value="1"/>
</dbReference>
<dbReference type="SMART" id="SM01321">
    <property type="entry name" value="Y1_Tnp"/>
    <property type="match status" value="1"/>
</dbReference>
<reference evidence="2 3" key="1">
    <citation type="journal article" date="2014" name="J Genomics">
        <title>Draft Genome Sequence of the Extremely Halophilic Phototrophic Purple Sulfur Bacterium Halorhodospira halochloris.</title>
        <authorList>
            <person name="Singh K.S."/>
            <person name="Kirksey J."/>
            <person name="Hoff W.D."/>
            <person name="Deole R."/>
        </authorList>
    </citation>
    <scope>NUCLEOTIDE SEQUENCE [LARGE SCALE GENOMIC DNA]</scope>
    <source>
        <strain evidence="2 3">A</strain>
    </source>
</reference>
<accession>W8KMX2</accession>
<dbReference type="HOGENOM" id="CLU_068226_2_1_6"/>
<dbReference type="InterPro" id="IPR036515">
    <property type="entry name" value="Transposase_17_sf"/>
</dbReference>
<dbReference type="NCBIfam" id="NF047646">
    <property type="entry name" value="REP_Tyr_transpos"/>
    <property type="match status" value="1"/>
</dbReference>
<sequence>MPWTANSHRLRLGRFSEPGRLYLVTLTCHQRYRHFTSLTAGRTFVGSLMSVHHQAKTLCYVVMPDHAHWLMQLEVDTDLSRVVQKVKSLTTRQMRSGGGLSGPLWQKGFHDRALRKEDDVIAVARYVIANPLRAGLVESVRVYSLWDACWLETE</sequence>
<dbReference type="Pfam" id="PF01797">
    <property type="entry name" value="Y1_Tnp"/>
    <property type="match status" value="1"/>
</dbReference>
<dbReference type="OrthoDB" id="9791101at2"/>
<dbReference type="InterPro" id="IPR002686">
    <property type="entry name" value="Transposase_17"/>
</dbReference>
<protein>
    <submittedName>
        <fullName evidence="2">Transposase</fullName>
    </submittedName>
</protein>
<keyword evidence="3" id="KW-1185">Reference proteome</keyword>
<dbReference type="GO" id="GO:0004803">
    <property type="term" value="F:transposase activity"/>
    <property type="evidence" value="ECO:0007669"/>
    <property type="project" value="InterPro"/>
</dbReference>
<feature type="domain" description="Transposase IS200-like" evidence="1">
    <location>
        <begin position="17"/>
        <end position="130"/>
    </location>
</feature>
<gene>
    <name evidence="2" type="ORF">M911_03305</name>
</gene>
<dbReference type="InterPro" id="IPR052715">
    <property type="entry name" value="RAYT_transposase"/>
</dbReference>
<evidence type="ECO:0000259" key="1">
    <source>
        <dbReference type="SMART" id="SM01321"/>
    </source>
</evidence>
<dbReference type="EMBL" id="CP007268">
    <property type="protein sequence ID" value="AHK78362.1"/>
    <property type="molecule type" value="Genomic_DNA"/>
</dbReference>
<dbReference type="AlphaFoldDB" id="W8KMX2"/>
<dbReference type="PANTHER" id="PTHR36966:SF1">
    <property type="entry name" value="REP-ASSOCIATED TYROSINE TRANSPOSASE"/>
    <property type="match status" value="1"/>
</dbReference>